<dbReference type="InterPro" id="IPR027417">
    <property type="entry name" value="P-loop_NTPase"/>
</dbReference>
<name>A0A4U1L4M1_9SPHN</name>
<protein>
    <recommendedName>
        <fullName evidence="3">Hpr(Ser) kinase/phosphatase</fullName>
    </recommendedName>
</protein>
<accession>A0A4U1L4M1</accession>
<dbReference type="AlphaFoldDB" id="A0A4U1L4M1"/>
<evidence type="ECO:0008006" key="3">
    <source>
        <dbReference type="Google" id="ProtNLM"/>
    </source>
</evidence>
<dbReference type="Proteomes" id="UP000309138">
    <property type="component" value="Unassembled WGS sequence"/>
</dbReference>
<reference evidence="1 2" key="1">
    <citation type="submission" date="2019-04" db="EMBL/GenBank/DDBJ databases">
        <authorList>
            <person name="Yang Y."/>
            <person name="Wei D."/>
        </authorList>
    </citation>
    <scope>NUCLEOTIDE SEQUENCE [LARGE SCALE GENOMIC DNA]</scope>
    <source>
        <strain evidence="1 2">L-1-4w-11</strain>
    </source>
</reference>
<organism evidence="1 2">
    <name type="scientific">Sphingomonas baiyangensis</name>
    <dbReference type="NCBI Taxonomy" id="2572576"/>
    <lineage>
        <taxon>Bacteria</taxon>
        <taxon>Pseudomonadati</taxon>
        <taxon>Pseudomonadota</taxon>
        <taxon>Alphaproteobacteria</taxon>
        <taxon>Sphingomonadales</taxon>
        <taxon>Sphingomonadaceae</taxon>
        <taxon>Sphingomonas</taxon>
    </lineage>
</organism>
<evidence type="ECO:0000313" key="1">
    <source>
        <dbReference type="EMBL" id="TKD51871.1"/>
    </source>
</evidence>
<comment type="caution">
    <text evidence="1">The sequence shown here is derived from an EMBL/GenBank/DDBJ whole genome shotgun (WGS) entry which is preliminary data.</text>
</comment>
<gene>
    <name evidence="1" type="ORF">FBR43_14815</name>
</gene>
<dbReference type="EMBL" id="SWKR01000002">
    <property type="protein sequence ID" value="TKD51871.1"/>
    <property type="molecule type" value="Genomic_DNA"/>
</dbReference>
<dbReference type="OrthoDB" id="3213869at2"/>
<evidence type="ECO:0000313" key="2">
    <source>
        <dbReference type="Proteomes" id="UP000309138"/>
    </source>
</evidence>
<dbReference type="Gene3D" id="3.40.50.300">
    <property type="entry name" value="P-loop containing nucleotide triphosphate hydrolases"/>
    <property type="match status" value="1"/>
</dbReference>
<keyword evidence="2" id="KW-1185">Reference proteome</keyword>
<dbReference type="SUPFAM" id="SSF52540">
    <property type="entry name" value="P-loop containing nucleoside triphosphate hydrolases"/>
    <property type="match status" value="1"/>
</dbReference>
<dbReference type="SUPFAM" id="SSF53795">
    <property type="entry name" value="PEP carboxykinase-like"/>
    <property type="match status" value="1"/>
</dbReference>
<proteinExistence type="predicted"/>
<sequence>MRAARHIYSLYGLRFVSDLPLPELGAELDTEGVDDDAATVVVEQGAVPANGAGIGPQIGPFSHAARDMLWLHVPGVARYLVRDGRRITYAREPGIDDDSLRVFLLGTCIGTLLQQRGQLVLHGNAFAMGDGCALCVGPSGAGKSTLAARMMQRGHRVIADDVCPIDDRLRAVPGMARMKLWRDSADRLAIDTAPLRRIRPDLDKYDLAMGGAFQAEPLPVRAIYLLSPWNRKAFEVRALAGTAKFQALRANSYRFRFIKGMGRAADHMRQCTALAAHVPMIELHRPRDGFAIDELIDTLSEDFARRTAPA</sequence>
<dbReference type="RefSeq" id="WP_136943805.1">
    <property type="nucleotide sequence ID" value="NZ_SWKR01000002.1"/>
</dbReference>